<dbReference type="PANTHER" id="PTHR43765:SF2">
    <property type="entry name" value="2-DEHYDROPANTOATE 2-REDUCTASE"/>
    <property type="match status" value="1"/>
</dbReference>
<evidence type="ECO:0000313" key="12">
    <source>
        <dbReference type="EMBL" id="AWI84037.1"/>
    </source>
</evidence>
<evidence type="ECO:0000313" key="13">
    <source>
        <dbReference type="Proteomes" id="UP000244915"/>
    </source>
</evidence>
<dbReference type="AlphaFoldDB" id="A0A2U8HDR1"/>
<dbReference type="OrthoDB" id="9796561at2"/>
<comment type="similarity">
    <text evidence="2">Belongs to the ketopantoate reductase family.</text>
</comment>
<dbReference type="SUPFAM" id="SSF48179">
    <property type="entry name" value="6-phosphogluconate dehydrogenase C-terminal domain-like"/>
    <property type="match status" value="1"/>
</dbReference>
<evidence type="ECO:0000256" key="5">
    <source>
        <dbReference type="ARBA" id="ARBA00022655"/>
    </source>
</evidence>
<dbReference type="Gene3D" id="3.40.50.720">
    <property type="entry name" value="NAD(P)-binding Rossmann-like Domain"/>
    <property type="match status" value="1"/>
</dbReference>
<dbReference type="Proteomes" id="UP000244915">
    <property type="component" value="Chromosome 1"/>
</dbReference>
<protein>
    <recommendedName>
        <fullName evidence="4">2-dehydropantoate 2-reductase</fullName>
        <ecNumber evidence="3">1.1.1.169</ecNumber>
    </recommendedName>
    <alternativeName>
        <fullName evidence="8">Ketopantoate reductase</fullName>
    </alternativeName>
</protein>
<gene>
    <name evidence="12" type="ORF">CEW88_10310</name>
</gene>
<dbReference type="RefSeq" id="WP_108966526.1">
    <property type="nucleotide sequence ID" value="NZ_CP022189.1"/>
</dbReference>
<dbReference type="InterPro" id="IPR013332">
    <property type="entry name" value="KPR_N"/>
</dbReference>
<dbReference type="GO" id="GO:0008677">
    <property type="term" value="F:2-dehydropantoate 2-reductase activity"/>
    <property type="evidence" value="ECO:0007669"/>
    <property type="project" value="UniProtKB-EC"/>
</dbReference>
<dbReference type="InterPro" id="IPR008927">
    <property type="entry name" value="6-PGluconate_DH-like_C_sf"/>
</dbReference>
<dbReference type="InterPro" id="IPR013752">
    <property type="entry name" value="KPA_reductase"/>
</dbReference>
<comment type="pathway">
    <text evidence="1">Cofactor biosynthesis; (R)-pantothenate biosynthesis; (R)-pantoate from 3-methyl-2-oxobutanoate: step 2/2.</text>
</comment>
<dbReference type="InterPro" id="IPR050838">
    <property type="entry name" value="Ketopantoate_reductase"/>
</dbReference>
<keyword evidence="7" id="KW-0560">Oxidoreductase</keyword>
<name>A0A2U8HDR1_9RHOB</name>
<dbReference type="GO" id="GO:0005737">
    <property type="term" value="C:cytoplasm"/>
    <property type="evidence" value="ECO:0007669"/>
    <property type="project" value="TreeGrafter"/>
</dbReference>
<evidence type="ECO:0000256" key="2">
    <source>
        <dbReference type="ARBA" id="ARBA00007870"/>
    </source>
</evidence>
<organism evidence="12 13">
    <name type="scientific">Alloyangia pacifica</name>
    <dbReference type="NCBI Taxonomy" id="311180"/>
    <lineage>
        <taxon>Bacteria</taxon>
        <taxon>Pseudomonadati</taxon>
        <taxon>Pseudomonadota</taxon>
        <taxon>Alphaproteobacteria</taxon>
        <taxon>Rhodobacterales</taxon>
        <taxon>Roseobacteraceae</taxon>
        <taxon>Alloyangia</taxon>
    </lineage>
</organism>
<evidence type="ECO:0000259" key="11">
    <source>
        <dbReference type="Pfam" id="PF08546"/>
    </source>
</evidence>
<dbReference type="InterPro" id="IPR036291">
    <property type="entry name" value="NAD(P)-bd_dom_sf"/>
</dbReference>
<evidence type="ECO:0000256" key="7">
    <source>
        <dbReference type="ARBA" id="ARBA00023002"/>
    </source>
</evidence>
<dbReference type="Pfam" id="PF08546">
    <property type="entry name" value="ApbA_C"/>
    <property type="match status" value="1"/>
</dbReference>
<dbReference type="KEGG" id="ypac:CEW88_10310"/>
<accession>A0A2U8HDR1</accession>
<dbReference type="EMBL" id="CP022189">
    <property type="protein sequence ID" value="AWI84037.1"/>
    <property type="molecule type" value="Genomic_DNA"/>
</dbReference>
<dbReference type="PANTHER" id="PTHR43765">
    <property type="entry name" value="2-DEHYDROPANTOATE 2-REDUCTASE-RELATED"/>
    <property type="match status" value="1"/>
</dbReference>
<dbReference type="Pfam" id="PF02558">
    <property type="entry name" value="ApbA"/>
    <property type="match status" value="1"/>
</dbReference>
<evidence type="ECO:0000256" key="4">
    <source>
        <dbReference type="ARBA" id="ARBA00019465"/>
    </source>
</evidence>
<dbReference type="Gene3D" id="1.10.1040.10">
    <property type="entry name" value="N-(1-d-carboxylethyl)-l-norvaline Dehydrogenase, domain 2"/>
    <property type="match status" value="1"/>
</dbReference>
<sequence>MSRIVILGVGAVGGTLAVKLTLAGQEVLGIARGAQLEAIRAGGLTLLTPEGALQAEFPCVASPAEAQLRPDDVIFLCVKTQHTEAALMQLCDAGLQDQHVFCFQNGVENERLALRYFPNVHGVTVMLPADFVQPGEVVCYGAPCIGSFDIGRYPSGFDAADTALVARLEAAGFPSATRAVVMERKYGKLLMNLGNIVGAALGEEVDSTAVTAALKAEAEAVMAKAEIDWSDPAEEDDKRAAQLKIVEVPGVTRVGSSTAQSLARGAGSVETDYLNGEVALLGRLHGVPTPCNAWFTALAARLVRDGAAPGAVTLAEVEAALGLSAEVRASR</sequence>
<feature type="domain" description="Ketopantoate reductase C-terminal" evidence="11">
    <location>
        <begin position="188"/>
        <end position="299"/>
    </location>
</feature>
<reference evidence="12 13" key="1">
    <citation type="submission" date="2017-06" db="EMBL/GenBank/DDBJ databases">
        <title>Yangia sp. YSBP01 complete genome sequence.</title>
        <authorList>
            <person name="Woo J.-H."/>
            <person name="Kim H.-S."/>
        </authorList>
    </citation>
    <scope>NUCLEOTIDE SEQUENCE [LARGE SCALE GENOMIC DNA]</scope>
    <source>
        <strain evidence="12 13">YSBP01</strain>
    </source>
</reference>
<evidence type="ECO:0000256" key="1">
    <source>
        <dbReference type="ARBA" id="ARBA00004994"/>
    </source>
</evidence>
<dbReference type="GO" id="GO:0050661">
    <property type="term" value="F:NADP binding"/>
    <property type="evidence" value="ECO:0007669"/>
    <property type="project" value="TreeGrafter"/>
</dbReference>
<evidence type="ECO:0000256" key="3">
    <source>
        <dbReference type="ARBA" id="ARBA00013014"/>
    </source>
</evidence>
<dbReference type="SUPFAM" id="SSF51735">
    <property type="entry name" value="NAD(P)-binding Rossmann-fold domains"/>
    <property type="match status" value="1"/>
</dbReference>
<dbReference type="GO" id="GO:0015940">
    <property type="term" value="P:pantothenate biosynthetic process"/>
    <property type="evidence" value="ECO:0007669"/>
    <property type="project" value="UniProtKB-UniPathway"/>
</dbReference>
<keyword evidence="5" id="KW-0566">Pantothenate biosynthesis</keyword>
<dbReference type="EC" id="1.1.1.169" evidence="3"/>
<feature type="domain" description="Ketopantoate reductase N-terminal" evidence="10">
    <location>
        <begin position="4"/>
        <end position="152"/>
    </location>
</feature>
<evidence type="ECO:0000259" key="10">
    <source>
        <dbReference type="Pfam" id="PF02558"/>
    </source>
</evidence>
<dbReference type="UniPathway" id="UPA00028">
    <property type="reaction ID" value="UER00004"/>
</dbReference>
<dbReference type="InterPro" id="IPR013328">
    <property type="entry name" value="6PGD_dom2"/>
</dbReference>
<comment type="catalytic activity">
    <reaction evidence="9">
        <text>(R)-pantoate + NADP(+) = 2-dehydropantoate + NADPH + H(+)</text>
        <dbReference type="Rhea" id="RHEA:16233"/>
        <dbReference type="ChEBI" id="CHEBI:11561"/>
        <dbReference type="ChEBI" id="CHEBI:15378"/>
        <dbReference type="ChEBI" id="CHEBI:15980"/>
        <dbReference type="ChEBI" id="CHEBI:57783"/>
        <dbReference type="ChEBI" id="CHEBI:58349"/>
        <dbReference type="EC" id="1.1.1.169"/>
    </reaction>
</comment>
<evidence type="ECO:0000256" key="9">
    <source>
        <dbReference type="ARBA" id="ARBA00048793"/>
    </source>
</evidence>
<evidence type="ECO:0000256" key="6">
    <source>
        <dbReference type="ARBA" id="ARBA00022857"/>
    </source>
</evidence>
<proteinExistence type="inferred from homology"/>
<keyword evidence="6" id="KW-0521">NADP</keyword>
<evidence type="ECO:0000256" key="8">
    <source>
        <dbReference type="ARBA" id="ARBA00032024"/>
    </source>
</evidence>